<evidence type="ECO:0000313" key="2">
    <source>
        <dbReference type="EMBL" id="KAK2871416.1"/>
    </source>
</evidence>
<proteinExistence type="predicted"/>
<feature type="region of interest" description="Disordered" evidence="1">
    <location>
        <begin position="93"/>
        <end position="125"/>
    </location>
</feature>
<protein>
    <submittedName>
        <fullName evidence="2">Uncharacterized protein</fullName>
    </submittedName>
</protein>
<gene>
    <name evidence="2" type="ORF">Q8A67_023943</name>
</gene>
<reference evidence="2" key="1">
    <citation type="submission" date="2023-08" db="EMBL/GenBank/DDBJ databases">
        <title>Chromosome-level Genome Assembly of mud carp (Cirrhinus molitorella).</title>
        <authorList>
            <person name="Liu H."/>
        </authorList>
    </citation>
    <scope>NUCLEOTIDE SEQUENCE</scope>
    <source>
        <strain evidence="2">Prfri</strain>
        <tissue evidence="2">Muscle</tissue>
    </source>
</reference>
<name>A0AA88TBN6_9TELE</name>
<accession>A0AA88TBN6</accession>
<dbReference type="AlphaFoldDB" id="A0AA88TBN6"/>
<dbReference type="Proteomes" id="UP001187343">
    <property type="component" value="Unassembled WGS sequence"/>
</dbReference>
<feature type="region of interest" description="Disordered" evidence="1">
    <location>
        <begin position="24"/>
        <end position="46"/>
    </location>
</feature>
<organism evidence="2 3">
    <name type="scientific">Cirrhinus molitorella</name>
    <name type="common">mud carp</name>
    <dbReference type="NCBI Taxonomy" id="172907"/>
    <lineage>
        <taxon>Eukaryota</taxon>
        <taxon>Metazoa</taxon>
        <taxon>Chordata</taxon>
        <taxon>Craniata</taxon>
        <taxon>Vertebrata</taxon>
        <taxon>Euteleostomi</taxon>
        <taxon>Actinopterygii</taxon>
        <taxon>Neopterygii</taxon>
        <taxon>Teleostei</taxon>
        <taxon>Ostariophysi</taxon>
        <taxon>Cypriniformes</taxon>
        <taxon>Cyprinidae</taxon>
        <taxon>Labeoninae</taxon>
        <taxon>Labeonini</taxon>
        <taxon>Cirrhinus</taxon>
    </lineage>
</organism>
<comment type="caution">
    <text evidence="2">The sequence shown here is derived from an EMBL/GenBank/DDBJ whole genome shotgun (WGS) entry which is preliminary data.</text>
</comment>
<feature type="compositionally biased region" description="Polar residues" evidence="1">
    <location>
        <begin position="32"/>
        <end position="46"/>
    </location>
</feature>
<sequence>MFNYESAGGTTNSDIHHSPVSVLLGQGEGENHSAQNRRLSTPESSTAPSCIHFNPIAIHIDHEIGNGRLSCKQEHACKKAKLKDAQANRLQPKALKVKWQRITSPRGGGGKGEGGKGEVSPLQPISQLEAQQGALWEYAGLM</sequence>
<keyword evidence="3" id="KW-1185">Reference proteome</keyword>
<evidence type="ECO:0000256" key="1">
    <source>
        <dbReference type="SAM" id="MobiDB-lite"/>
    </source>
</evidence>
<dbReference type="EMBL" id="JAUYZG010000023">
    <property type="protein sequence ID" value="KAK2871416.1"/>
    <property type="molecule type" value="Genomic_DNA"/>
</dbReference>
<evidence type="ECO:0000313" key="3">
    <source>
        <dbReference type="Proteomes" id="UP001187343"/>
    </source>
</evidence>